<evidence type="ECO:0000313" key="1">
    <source>
        <dbReference type="EMBL" id="TCT03684.1"/>
    </source>
</evidence>
<sequence>MDPAIAVSAIIARHRADAAMAVAAKMKDMNMAAAQRLLETVSDSVAELEQAATDIVRGAGQILDISV</sequence>
<proteinExistence type="predicted"/>
<evidence type="ECO:0000313" key="2">
    <source>
        <dbReference type="Proteomes" id="UP000295678"/>
    </source>
</evidence>
<dbReference type="Proteomes" id="UP000295678">
    <property type="component" value="Unassembled WGS sequence"/>
</dbReference>
<dbReference type="RefSeq" id="WP_132807941.1">
    <property type="nucleotide sequence ID" value="NZ_SMAK01000018.1"/>
</dbReference>
<comment type="caution">
    <text evidence="1">The sequence shown here is derived from an EMBL/GenBank/DDBJ whole genome shotgun (WGS) entry which is preliminary data.</text>
</comment>
<accession>A0A4R3LSX0</accession>
<protein>
    <submittedName>
        <fullName evidence="1">Uncharacterized protein</fullName>
    </submittedName>
</protein>
<dbReference type="EMBL" id="SMAK01000018">
    <property type="protein sequence ID" value="TCT03684.1"/>
    <property type="molecule type" value="Genomic_DNA"/>
</dbReference>
<gene>
    <name evidence="1" type="ORF">EDC22_11824</name>
</gene>
<dbReference type="AlphaFoldDB" id="A0A4R3LSX0"/>
<organism evidence="1 2">
    <name type="scientific">Tepidamorphus gemmatus</name>
    <dbReference type="NCBI Taxonomy" id="747076"/>
    <lineage>
        <taxon>Bacteria</taxon>
        <taxon>Pseudomonadati</taxon>
        <taxon>Pseudomonadota</taxon>
        <taxon>Alphaproteobacteria</taxon>
        <taxon>Hyphomicrobiales</taxon>
        <taxon>Tepidamorphaceae</taxon>
        <taxon>Tepidamorphus</taxon>
    </lineage>
</organism>
<reference evidence="1 2" key="1">
    <citation type="submission" date="2019-03" db="EMBL/GenBank/DDBJ databases">
        <title>Genomic Encyclopedia of Type Strains, Phase IV (KMG-IV): sequencing the most valuable type-strain genomes for metagenomic binning, comparative biology and taxonomic classification.</title>
        <authorList>
            <person name="Goeker M."/>
        </authorList>
    </citation>
    <scope>NUCLEOTIDE SEQUENCE [LARGE SCALE GENOMIC DNA]</scope>
    <source>
        <strain evidence="1 2">DSM 19345</strain>
    </source>
</reference>
<keyword evidence="2" id="KW-1185">Reference proteome</keyword>
<name>A0A4R3LSX0_9HYPH</name>